<evidence type="ECO:0000313" key="13">
    <source>
        <dbReference type="EMBL" id="JAP46876.1"/>
    </source>
</evidence>
<reference evidence="13" key="1">
    <citation type="submission" date="2016-01" db="EMBL/GenBank/DDBJ databases">
        <title>Reference transcriptome for the parasite Schistocephalus solidus: insights into the molecular evolution of parasitism.</title>
        <authorList>
            <person name="Hebert F.O."/>
            <person name="Grambauer S."/>
            <person name="Barber I."/>
            <person name="Landry C.R."/>
            <person name="Aubin-Horth N."/>
        </authorList>
    </citation>
    <scope>NUCLEOTIDE SEQUENCE</scope>
</reference>
<dbReference type="GO" id="GO:0006559">
    <property type="term" value="P:L-phenylalanine catabolic process"/>
    <property type="evidence" value="ECO:0007669"/>
    <property type="project" value="TreeGrafter"/>
</dbReference>
<dbReference type="GO" id="GO:0004155">
    <property type="term" value="F:6,7-dihydropteridine reductase activity"/>
    <property type="evidence" value="ECO:0007669"/>
    <property type="project" value="UniProtKB-EC"/>
</dbReference>
<comment type="function">
    <text evidence="6">Catalyzes the conversion of quinonoid dihydrobiopterin into tetrahydrobiopterin.</text>
</comment>
<dbReference type="PANTHER" id="PTHR15104:SF0">
    <property type="entry name" value="DIHYDROPTERIDINE REDUCTASE"/>
    <property type="match status" value="1"/>
</dbReference>
<evidence type="ECO:0000256" key="10">
    <source>
        <dbReference type="ARBA" id="ARBA00042518"/>
    </source>
</evidence>
<evidence type="ECO:0000256" key="1">
    <source>
        <dbReference type="ARBA" id="ARBA00006484"/>
    </source>
</evidence>
<evidence type="ECO:0000256" key="7">
    <source>
        <dbReference type="ARBA" id="ARBA00039153"/>
    </source>
</evidence>
<protein>
    <recommendedName>
        <fullName evidence="8">Dihydropteridine reductase</fullName>
        <ecNumber evidence="7">1.5.1.34</ecNumber>
    </recommendedName>
    <alternativeName>
        <fullName evidence="10">HDHPR</fullName>
    </alternativeName>
    <alternativeName>
        <fullName evidence="9">Quinoid dihydropteridine reductase</fullName>
    </alternativeName>
</protein>
<comment type="catalytic activity">
    <reaction evidence="11">
        <text>5,6,7,8-tetrahydropteridine + NADP(+) = 6,7-dihydropteridine + NADPH + H(+)</text>
        <dbReference type="Rhea" id="RHEA:17865"/>
        <dbReference type="ChEBI" id="CHEBI:15378"/>
        <dbReference type="ChEBI" id="CHEBI:28889"/>
        <dbReference type="ChEBI" id="CHEBI:30156"/>
        <dbReference type="ChEBI" id="CHEBI:57783"/>
        <dbReference type="ChEBI" id="CHEBI:58349"/>
        <dbReference type="EC" id="1.5.1.34"/>
    </reaction>
    <physiologicalReaction direction="right-to-left" evidence="11">
        <dbReference type="Rhea" id="RHEA:17867"/>
    </physiologicalReaction>
</comment>
<dbReference type="AlphaFoldDB" id="A0A0X3PHY4"/>
<dbReference type="PRINTS" id="PR00081">
    <property type="entry name" value="GDHRDH"/>
</dbReference>
<dbReference type="InterPro" id="IPR020904">
    <property type="entry name" value="Sc_DH/Rdtase_CS"/>
</dbReference>
<comment type="similarity">
    <text evidence="1">Belongs to the short-chain dehydrogenases/reductases (SDR) family.</text>
</comment>
<keyword evidence="5" id="KW-0783">Tetrahydrobiopterin biosynthesis</keyword>
<evidence type="ECO:0000256" key="3">
    <source>
        <dbReference type="ARBA" id="ARBA00022857"/>
    </source>
</evidence>
<proteinExistence type="inferred from homology"/>
<evidence type="ECO:0000256" key="8">
    <source>
        <dbReference type="ARBA" id="ARBA00039520"/>
    </source>
</evidence>
<evidence type="ECO:0000256" key="6">
    <source>
        <dbReference type="ARBA" id="ARBA00037099"/>
    </source>
</evidence>
<dbReference type="EC" id="1.5.1.34" evidence="7"/>
<dbReference type="InterPro" id="IPR036291">
    <property type="entry name" value="NAD(P)-bd_dom_sf"/>
</dbReference>
<gene>
    <name evidence="13" type="primary">DHPR</name>
    <name evidence="13" type="ORF">TR86481</name>
</gene>
<dbReference type="GO" id="GO:0005737">
    <property type="term" value="C:cytoplasm"/>
    <property type="evidence" value="ECO:0007669"/>
    <property type="project" value="TreeGrafter"/>
</dbReference>
<evidence type="ECO:0000256" key="2">
    <source>
        <dbReference type="ARBA" id="ARBA00011738"/>
    </source>
</evidence>
<keyword evidence="4" id="KW-0560">Oxidoreductase</keyword>
<evidence type="ECO:0000256" key="9">
    <source>
        <dbReference type="ARBA" id="ARBA00041348"/>
    </source>
</evidence>
<dbReference type="Pfam" id="PF00106">
    <property type="entry name" value="adh_short"/>
    <property type="match status" value="1"/>
</dbReference>
<evidence type="ECO:0000256" key="12">
    <source>
        <dbReference type="ARBA" id="ARBA00047536"/>
    </source>
</evidence>
<evidence type="ECO:0000256" key="5">
    <source>
        <dbReference type="ARBA" id="ARBA00023007"/>
    </source>
</evidence>
<dbReference type="GO" id="GO:0070404">
    <property type="term" value="F:NADH binding"/>
    <property type="evidence" value="ECO:0007669"/>
    <property type="project" value="TreeGrafter"/>
</dbReference>
<accession>A0A0X3PHY4</accession>
<dbReference type="FunFam" id="3.40.50.720:FF:000157">
    <property type="entry name" value="Quinoid dihydropteridine reductase"/>
    <property type="match status" value="1"/>
</dbReference>
<organism evidence="13">
    <name type="scientific">Schistocephalus solidus</name>
    <name type="common">Tapeworm</name>
    <dbReference type="NCBI Taxonomy" id="70667"/>
    <lineage>
        <taxon>Eukaryota</taxon>
        <taxon>Metazoa</taxon>
        <taxon>Spiralia</taxon>
        <taxon>Lophotrochozoa</taxon>
        <taxon>Platyhelminthes</taxon>
        <taxon>Cestoda</taxon>
        <taxon>Eucestoda</taxon>
        <taxon>Diphyllobothriidea</taxon>
        <taxon>Diphyllobothriidae</taxon>
        <taxon>Schistocephalus</taxon>
    </lineage>
</organism>
<dbReference type="CDD" id="cd05334">
    <property type="entry name" value="DHPR_SDR_c_like"/>
    <property type="match status" value="1"/>
</dbReference>
<comment type="subunit">
    <text evidence="2">Homodimer.</text>
</comment>
<dbReference type="PANTHER" id="PTHR15104">
    <property type="entry name" value="DIHYDROPTERIDINE REDUCTASE"/>
    <property type="match status" value="1"/>
</dbReference>
<dbReference type="Gene3D" id="3.40.50.720">
    <property type="entry name" value="NAD(P)-binding Rossmann-like Domain"/>
    <property type="match status" value="1"/>
</dbReference>
<keyword evidence="3" id="KW-0521">NADP</keyword>
<sequence>MNYDFCANSIIPTQIFFKMQNRVIVYGGAGGLGSATVAYLKAKGLWVCSVASKPNKDADANVLITNRTCLEEQDAEVKKGVKEVLGDKSVDAILCVAGGWAGGNCSGKGFIKNVDCVVKQSIWSSSIAASLSSSYLRPGGTLVLSGASSAMSPTPGMVAYGMAKAAVHHMTQSLASKGSGLPSDAFIAAILPSTLDTPMNRKWMPDADHSKWTPLNDVAELLYDWIQGKNRPPSGSLVELKTEGGKTNAIPVKTT</sequence>
<dbReference type="SUPFAM" id="SSF51735">
    <property type="entry name" value="NAD(P)-binding Rossmann-fold domains"/>
    <property type="match status" value="1"/>
</dbReference>
<comment type="catalytic activity">
    <reaction evidence="12">
        <text>5,6,7,8-tetrahydropteridine + NAD(+) = 6,7-dihydropteridine + NADH + H(+)</text>
        <dbReference type="Rhea" id="RHEA:17869"/>
        <dbReference type="ChEBI" id="CHEBI:15378"/>
        <dbReference type="ChEBI" id="CHEBI:28889"/>
        <dbReference type="ChEBI" id="CHEBI:30156"/>
        <dbReference type="ChEBI" id="CHEBI:57540"/>
        <dbReference type="ChEBI" id="CHEBI:57945"/>
        <dbReference type="EC" id="1.5.1.34"/>
    </reaction>
    <physiologicalReaction direction="right-to-left" evidence="12">
        <dbReference type="Rhea" id="RHEA:17871"/>
    </physiologicalReaction>
</comment>
<evidence type="ECO:0000256" key="11">
    <source>
        <dbReference type="ARBA" id="ARBA00047429"/>
    </source>
</evidence>
<dbReference type="PROSITE" id="PS00061">
    <property type="entry name" value="ADH_SHORT"/>
    <property type="match status" value="1"/>
</dbReference>
<dbReference type="EMBL" id="GEEE01016349">
    <property type="protein sequence ID" value="JAP46876.1"/>
    <property type="molecule type" value="Transcribed_RNA"/>
</dbReference>
<dbReference type="InterPro" id="IPR002347">
    <property type="entry name" value="SDR_fam"/>
</dbReference>
<dbReference type="GO" id="GO:0070402">
    <property type="term" value="F:NADPH binding"/>
    <property type="evidence" value="ECO:0007669"/>
    <property type="project" value="TreeGrafter"/>
</dbReference>
<name>A0A0X3PHY4_SCHSO</name>
<evidence type="ECO:0000256" key="4">
    <source>
        <dbReference type="ARBA" id="ARBA00023002"/>
    </source>
</evidence>
<dbReference type="GO" id="GO:0006729">
    <property type="term" value="P:tetrahydrobiopterin biosynthetic process"/>
    <property type="evidence" value="ECO:0007669"/>
    <property type="project" value="UniProtKB-KW"/>
</dbReference>